<sequence>MFFPQGGSKRLRGSGFWIFIYLLIFIYIYLL</sequence>
<proteinExistence type="predicted"/>
<name>A0A0E9SC69_ANGAN</name>
<feature type="transmembrane region" description="Helical" evidence="1">
    <location>
        <begin position="12"/>
        <end position="30"/>
    </location>
</feature>
<protein>
    <submittedName>
        <fullName evidence="2">Uncharacterized protein</fullName>
    </submittedName>
</protein>
<reference evidence="2" key="1">
    <citation type="submission" date="2014-11" db="EMBL/GenBank/DDBJ databases">
        <authorList>
            <person name="Amaro Gonzalez C."/>
        </authorList>
    </citation>
    <scope>NUCLEOTIDE SEQUENCE</scope>
</reference>
<keyword evidence="1" id="KW-1133">Transmembrane helix</keyword>
<dbReference type="EMBL" id="GBXM01069726">
    <property type="protein sequence ID" value="JAH38851.1"/>
    <property type="molecule type" value="Transcribed_RNA"/>
</dbReference>
<keyword evidence="1" id="KW-0472">Membrane</keyword>
<organism evidence="2">
    <name type="scientific">Anguilla anguilla</name>
    <name type="common">European freshwater eel</name>
    <name type="synonym">Muraena anguilla</name>
    <dbReference type="NCBI Taxonomy" id="7936"/>
    <lineage>
        <taxon>Eukaryota</taxon>
        <taxon>Metazoa</taxon>
        <taxon>Chordata</taxon>
        <taxon>Craniata</taxon>
        <taxon>Vertebrata</taxon>
        <taxon>Euteleostomi</taxon>
        <taxon>Actinopterygii</taxon>
        <taxon>Neopterygii</taxon>
        <taxon>Teleostei</taxon>
        <taxon>Anguilliformes</taxon>
        <taxon>Anguillidae</taxon>
        <taxon>Anguilla</taxon>
    </lineage>
</organism>
<dbReference type="AlphaFoldDB" id="A0A0E9SC69"/>
<reference evidence="2" key="2">
    <citation type="journal article" date="2015" name="Fish Shellfish Immunol.">
        <title>Early steps in the European eel (Anguilla anguilla)-Vibrio vulnificus interaction in the gills: Role of the RtxA13 toxin.</title>
        <authorList>
            <person name="Callol A."/>
            <person name="Pajuelo D."/>
            <person name="Ebbesson L."/>
            <person name="Teles M."/>
            <person name="MacKenzie S."/>
            <person name="Amaro C."/>
        </authorList>
    </citation>
    <scope>NUCLEOTIDE SEQUENCE</scope>
</reference>
<evidence type="ECO:0000256" key="1">
    <source>
        <dbReference type="SAM" id="Phobius"/>
    </source>
</evidence>
<accession>A0A0E9SC69</accession>
<evidence type="ECO:0000313" key="2">
    <source>
        <dbReference type="EMBL" id="JAH38851.1"/>
    </source>
</evidence>
<keyword evidence="1" id="KW-0812">Transmembrane</keyword>